<name>A0ABW2BCV8_9RHOB</name>
<evidence type="ECO:0000256" key="4">
    <source>
        <dbReference type="ARBA" id="ARBA00022833"/>
    </source>
</evidence>
<reference evidence="6" key="1">
    <citation type="journal article" date="2019" name="Int. J. Syst. Evol. Microbiol.">
        <title>The Global Catalogue of Microorganisms (GCM) 10K type strain sequencing project: providing services to taxonomists for standard genome sequencing and annotation.</title>
        <authorList>
            <consortium name="The Broad Institute Genomics Platform"/>
            <consortium name="The Broad Institute Genome Sequencing Center for Infectious Disease"/>
            <person name="Wu L."/>
            <person name="Ma J."/>
        </authorList>
    </citation>
    <scope>NUCLEOTIDE SEQUENCE [LARGE SCALE GENOMIC DNA]</scope>
    <source>
        <strain evidence="6">CCUG 66188</strain>
    </source>
</reference>
<organism evidence="5 6">
    <name type="scientific">Sulfitobacter porphyrae</name>
    <dbReference type="NCBI Taxonomy" id="1246864"/>
    <lineage>
        <taxon>Bacteria</taxon>
        <taxon>Pseudomonadati</taxon>
        <taxon>Pseudomonadota</taxon>
        <taxon>Alphaproteobacteria</taxon>
        <taxon>Rhodobacterales</taxon>
        <taxon>Roseobacteraceae</taxon>
        <taxon>Sulfitobacter</taxon>
    </lineage>
</organism>
<accession>A0ABW2BCV8</accession>
<dbReference type="EMBL" id="JBHSWG010000004">
    <property type="protein sequence ID" value="MFC6762593.1"/>
    <property type="molecule type" value="Genomic_DNA"/>
</dbReference>
<keyword evidence="4" id="KW-0862">Zinc</keyword>
<gene>
    <name evidence="5" type="ORF">ACFQFQ_28420</name>
</gene>
<dbReference type="InterPro" id="IPR013785">
    <property type="entry name" value="Aldolase_TIM"/>
</dbReference>
<dbReference type="Gene3D" id="3.20.20.70">
    <property type="entry name" value="Aldolase class I"/>
    <property type="match status" value="1"/>
</dbReference>
<evidence type="ECO:0000256" key="1">
    <source>
        <dbReference type="ARBA" id="ARBA00001947"/>
    </source>
</evidence>
<keyword evidence="3" id="KW-0479">Metal-binding</keyword>
<evidence type="ECO:0000313" key="5">
    <source>
        <dbReference type="EMBL" id="MFC6762593.1"/>
    </source>
</evidence>
<keyword evidence="2" id="KW-0808">Transferase</keyword>
<dbReference type="InterPro" id="IPR008567">
    <property type="entry name" value="BKACE"/>
</dbReference>
<protein>
    <submittedName>
        <fullName evidence="5">3-keto-5-aminohexanoate cleavage protein</fullName>
    </submittedName>
</protein>
<dbReference type="Pfam" id="PF05853">
    <property type="entry name" value="BKACE"/>
    <property type="match status" value="1"/>
</dbReference>
<dbReference type="PANTHER" id="PTHR37418">
    <property type="entry name" value="3-KETO-5-AMINOHEXANOATE CLEAVAGE ENZYME-RELATED"/>
    <property type="match status" value="1"/>
</dbReference>
<dbReference type="Proteomes" id="UP001596353">
    <property type="component" value="Unassembled WGS sequence"/>
</dbReference>
<evidence type="ECO:0000256" key="2">
    <source>
        <dbReference type="ARBA" id="ARBA00022679"/>
    </source>
</evidence>
<comment type="cofactor">
    <cofactor evidence="1">
        <name>Zn(2+)</name>
        <dbReference type="ChEBI" id="CHEBI:29105"/>
    </cofactor>
</comment>
<evidence type="ECO:0000256" key="3">
    <source>
        <dbReference type="ARBA" id="ARBA00022723"/>
    </source>
</evidence>
<keyword evidence="6" id="KW-1185">Reference proteome</keyword>
<comment type="caution">
    <text evidence="5">The sequence shown here is derived from an EMBL/GenBank/DDBJ whole genome shotgun (WGS) entry which is preliminary data.</text>
</comment>
<dbReference type="PANTHER" id="PTHR37418:SF2">
    <property type="entry name" value="3-KETO-5-AMINOHEXANOATE CLEAVAGE ENZYME"/>
    <property type="match status" value="1"/>
</dbReference>
<proteinExistence type="predicted"/>
<sequence length="292" mass="31629">MASLFLTSALLGNFSSRAQNANLPITPAEIARDALASAEAGAAIVHIHVREPETELPSMETALYREVVDRIRDKNDELIINLTTGNGGRYDPSAENPAIAGPKTNLLLPDDRVQHILAIKPDIATLDLNTMVFGEEVVINTLSSIRRMGTLIQQTGVRPEIELFDSGDVAILNTLMAEQFFEKPPLCSIVMGVKFGFVPLPETLLYARGLLPGNAIWTGFGTGAMAFPMVAQSALMGGNIRIGMEDAVWLEKGVRAPSNRAMVEKAARIVRELGFELETPKQVRARLGLLGL</sequence>
<evidence type="ECO:0000313" key="6">
    <source>
        <dbReference type="Proteomes" id="UP001596353"/>
    </source>
</evidence>